<dbReference type="GO" id="GO:0016829">
    <property type="term" value="F:lyase activity"/>
    <property type="evidence" value="ECO:0007669"/>
    <property type="project" value="UniProtKB-KW"/>
</dbReference>
<evidence type="ECO:0000256" key="1">
    <source>
        <dbReference type="ARBA" id="ARBA00001946"/>
    </source>
</evidence>
<keyword evidence="11" id="KW-1185">Reference proteome</keyword>
<gene>
    <name evidence="9" type="ORF">FF098_002575</name>
    <name evidence="8" type="ORF">GCM10011355_05240</name>
</gene>
<keyword evidence="4 6" id="KW-0460">Magnesium</keyword>
<evidence type="ECO:0000256" key="5">
    <source>
        <dbReference type="PIRSR" id="PIRSR015582-1"/>
    </source>
</evidence>
<feature type="binding site" evidence="6">
    <location>
        <position position="126"/>
    </location>
    <ligand>
        <name>Mg(2+)</name>
        <dbReference type="ChEBI" id="CHEBI:18420"/>
    </ligand>
</feature>
<reference evidence="8" key="1">
    <citation type="journal article" date="2014" name="Int. J. Syst. Evol. Microbiol.">
        <title>Complete genome sequence of Corynebacterium casei LMG S-19264T (=DSM 44701T), isolated from a smear-ripened cheese.</title>
        <authorList>
            <consortium name="US DOE Joint Genome Institute (JGI-PGF)"/>
            <person name="Walter F."/>
            <person name="Albersmeier A."/>
            <person name="Kalinowski J."/>
            <person name="Ruckert C."/>
        </authorList>
    </citation>
    <scope>NUCLEOTIDE SEQUENCE</scope>
    <source>
        <strain evidence="8">CGMCC 1.14984</strain>
    </source>
</reference>
<dbReference type="PIRSF" id="PIRSF015582">
    <property type="entry name" value="Cit_lyase_B"/>
    <property type="match status" value="1"/>
</dbReference>
<evidence type="ECO:0000259" key="7">
    <source>
        <dbReference type="Pfam" id="PF03328"/>
    </source>
</evidence>
<evidence type="ECO:0000313" key="10">
    <source>
        <dbReference type="Proteomes" id="UP000621856"/>
    </source>
</evidence>
<feature type="binding site" evidence="5">
    <location>
        <position position="126"/>
    </location>
    <ligand>
        <name>substrate</name>
    </ligand>
</feature>
<evidence type="ECO:0000313" key="9">
    <source>
        <dbReference type="EMBL" id="NHK26792.1"/>
    </source>
</evidence>
<proteinExistence type="inferred from homology"/>
<organism evidence="8 10">
    <name type="scientific">Aquisalinus luteolus</name>
    <dbReference type="NCBI Taxonomy" id="1566827"/>
    <lineage>
        <taxon>Bacteria</taxon>
        <taxon>Pseudomonadati</taxon>
        <taxon>Pseudomonadota</taxon>
        <taxon>Alphaproteobacteria</taxon>
        <taxon>Parvularculales</taxon>
        <taxon>Parvularculaceae</taxon>
        <taxon>Aquisalinus</taxon>
    </lineage>
</organism>
<evidence type="ECO:0000313" key="11">
    <source>
        <dbReference type="Proteomes" id="UP000818603"/>
    </source>
</evidence>
<dbReference type="SUPFAM" id="SSF51621">
    <property type="entry name" value="Phosphoenolpyruvate/pyruvate domain"/>
    <property type="match status" value="1"/>
</dbReference>
<dbReference type="PANTHER" id="PTHR32308:SF0">
    <property type="entry name" value="HPCH_HPAI ALDOLASE_CITRATE LYASE DOMAIN-CONTAINING PROTEIN"/>
    <property type="match status" value="1"/>
</dbReference>
<comment type="similarity">
    <text evidence="2">Belongs to the HpcH/HpaI aldolase family.</text>
</comment>
<dbReference type="Proteomes" id="UP000621856">
    <property type="component" value="Unassembled WGS sequence"/>
</dbReference>
<dbReference type="GO" id="GO:0000287">
    <property type="term" value="F:magnesium ion binding"/>
    <property type="evidence" value="ECO:0007669"/>
    <property type="project" value="TreeGrafter"/>
</dbReference>
<evidence type="ECO:0000256" key="4">
    <source>
        <dbReference type="ARBA" id="ARBA00022842"/>
    </source>
</evidence>
<evidence type="ECO:0000256" key="3">
    <source>
        <dbReference type="ARBA" id="ARBA00022723"/>
    </source>
</evidence>
<dbReference type="Gene3D" id="3.20.20.60">
    <property type="entry name" value="Phosphoenolpyruvate-binding domains"/>
    <property type="match status" value="1"/>
</dbReference>
<dbReference type="InterPro" id="IPR015813">
    <property type="entry name" value="Pyrv/PenolPyrv_kinase-like_dom"/>
</dbReference>
<dbReference type="Proteomes" id="UP000818603">
    <property type="component" value="Unassembled WGS sequence"/>
</dbReference>
<dbReference type="EMBL" id="BMGZ01000001">
    <property type="protein sequence ID" value="GGH93427.1"/>
    <property type="molecule type" value="Genomic_DNA"/>
</dbReference>
<dbReference type="RefSeq" id="WP_155136943.1">
    <property type="nucleotide sequence ID" value="NZ_BMGZ01000001.1"/>
</dbReference>
<evidence type="ECO:0000313" key="8">
    <source>
        <dbReference type="EMBL" id="GGH93427.1"/>
    </source>
</evidence>
<dbReference type="PANTHER" id="PTHR32308">
    <property type="entry name" value="LYASE BETA SUBUNIT, PUTATIVE (AFU_ORTHOLOGUE AFUA_4G13030)-RELATED"/>
    <property type="match status" value="1"/>
</dbReference>
<dbReference type="InterPro" id="IPR005000">
    <property type="entry name" value="Aldolase/citrate-lyase_domain"/>
</dbReference>
<feature type="binding site" evidence="5">
    <location>
        <position position="64"/>
    </location>
    <ligand>
        <name>substrate</name>
    </ligand>
</feature>
<evidence type="ECO:0000256" key="6">
    <source>
        <dbReference type="PIRSR" id="PIRSR015582-2"/>
    </source>
</evidence>
<name>A0A8J3A548_9PROT</name>
<keyword evidence="8" id="KW-0456">Lyase</keyword>
<keyword evidence="3 6" id="KW-0479">Metal-binding</keyword>
<protein>
    <submittedName>
        <fullName evidence="8">CoA ester lyase</fullName>
    </submittedName>
</protein>
<comment type="caution">
    <text evidence="8">The sequence shown here is derived from an EMBL/GenBank/DDBJ whole genome shotgun (WGS) entry which is preliminary data.</text>
</comment>
<dbReference type="AlphaFoldDB" id="A0A8J3A548"/>
<dbReference type="GO" id="GO:0006107">
    <property type="term" value="P:oxaloacetate metabolic process"/>
    <property type="evidence" value="ECO:0007669"/>
    <property type="project" value="TreeGrafter"/>
</dbReference>
<dbReference type="InterPro" id="IPR011206">
    <property type="entry name" value="Citrate_lyase_beta/mcl1/mcl2"/>
</dbReference>
<feature type="binding site" evidence="6">
    <location>
        <position position="153"/>
    </location>
    <ligand>
        <name>Mg(2+)</name>
        <dbReference type="ChEBI" id="CHEBI:18420"/>
    </ligand>
</feature>
<comment type="cofactor">
    <cofactor evidence="1">
        <name>Mg(2+)</name>
        <dbReference type="ChEBI" id="CHEBI:18420"/>
    </cofactor>
</comment>
<evidence type="ECO:0000256" key="2">
    <source>
        <dbReference type="ARBA" id="ARBA00005568"/>
    </source>
</evidence>
<dbReference type="EMBL" id="VCJR02000001">
    <property type="protein sequence ID" value="NHK26792.1"/>
    <property type="molecule type" value="Genomic_DNA"/>
</dbReference>
<dbReference type="InterPro" id="IPR040442">
    <property type="entry name" value="Pyrv_kinase-like_dom_sf"/>
</dbReference>
<dbReference type="Pfam" id="PF03328">
    <property type="entry name" value="HpcH_HpaI"/>
    <property type="match status" value="1"/>
</dbReference>
<reference evidence="9 11" key="2">
    <citation type="submission" date="2020-02" db="EMBL/GenBank/DDBJ databases">
        <title>Genome sequence of Parvularcula flava strain NH6-79.</title>
        <authorList>
            <person name="Abdul Karim M.H."/>
            <person name="Lam M.Q."/>
            <person name="Chen S.J."/>
            <person name="Yahya A."/>
            <person name="Shahir S."/>
            <person name="Shamsir M.S."/>
            <person name="Chong C.S."/>
        </authorList>
    </citation>
    <scope>NUCLEOTIDE SEQUENCE [LARGE SCALE GENOMIC DNA]</scope>
    <source>
        <strain evidence="9 11">NH6-79</strain>
    </source>
</reference>
<accession>A0A8J3A548</accession>
<reference evidence="8" key="3">
    <citation type="submission" date="2020-09" db="EMBL/GenBank/DDBJ databases">
        <authorList>
            <person name="Sun Q."/>
            <person name="Zhou Y."/>
        </authorList>
    </citation>
    <scope>NUCLEOTIDE SEQUENCE</scope>
    <source>
        <strain evidence="8">CGMCC 1.14984</strain>
    </source>
</reference>
<feature type="domain" description="HpcH/HpaI aldolase/citrate lyase" evidence="7">
    <location>
        <begin position="3"/>
        <end position="225"/>
    </location>
</feature>
<sequence>MFKSLLFVPGDSERKIEKAAGSGADILIYDLEDSVVPERKAEARQITRSALKNADRSLCKYYVRVNSLDTELIKEDLAAVVPARPDGIVLPKCNSADDIKSLDALISSHETEEAIGRTKIIAIVTETPQGVLALTNPGWVQPRLAGMMWGAEDLSAEIGATVNYDNGDYTEPFRLARNLCLIAARAAGVVPIDTVFADFRDEEGLTSLCQKARRDGFEAKAAIHPAQVNPINEAFQATPEEIEWAKKVITLLRESGSGVASLDGKMLDMPHLRIAQKILAKAEGSGKS</sequence>